<dbReference type="GO" id="GO:0016829">
    <property type="term" value="F:lyase activity"/>
    <property type="evidence" value="ECO:0007669"/>
    <property type="project" value="UniProtKB-KW"/>
</dbReference>
<organism evidence="4 5">
    <name type="scientific">Paracoccus haematequi</name>
    <dbReference type="NCBI Taxonomy" id="2491866"/>
    <lineage>
        <taxon>Bacteria</taxon>
        <taxon>Pseudomonadati</taxon>
        <taxon>Pseudomonadota</taxon>
        <taxon>Alphaproteobacteria</taxon>
        <taxon>Rhodobacterales</taxon>
        <taxon>Paracoccaceae</taxon>
        <taxon>Paracoccus</taxon>
    </lineage>
</organism>
<dbReference type="EC" id="4.2.2.-" evidence="4"/>
<dbReference type="InterPro" id="IPR008258">
    <property type="entry name" value="Transglycosylase_SLT_dom_1"/>
</dbReference>
<feature type="domain" description="Transglycosylase SLT" evidence="3">
    <location>
        <begin position="86"/>
        <end position="188"/>
    </location>
</feature>
<dbReference type="PANTHER" id="PTHR37423">
    <property type="entry name" value="SOLUBLE LYTIC MUREIN TRANSGLYCOSYLASE-RELATED"/>
    <property type="match status" value="1"/>
</dbReference>
<protein>
    <submittedName>
        <fullName evidence="4">Soluble lytic murein transglycosylase</fullName>
        <ecNumber evidence="4">4.2.2.-</ecNumber>
    </submittedName>
</protein>
<sequence length="331" mass="36217">MPPIPWTPPDPDPGMGGPIALCRRAVGRMGRAAAALAVLALPAQAFPAVDALAGRPPVRQSDSLRCTDDGRDCVRLDHYAADVCKLIERNAAERGLDPNFLARLLWKESRFEPGAISPVGALGIAQFMPGTADLYDLHDPFNPAQAIHKSAWYLRHLTDMFGNIGLAAVAYNGGENRAARFIGKTGGLPYETQDYVASITGFEALRWRDNPPPASDLKLALNPDMAFRPACEKLAGDRKLREFLIQPKVFPWGVIVASHPSQSGAIQQVARLNRSLRPILGDKQVGYVRKRITGMPRAVYTAQIGWDSRREAAAFCNRFKQLGGRCIVLRN</sequence>
<dbReference type="EMBL" id="UZWE01000019">
    <property type="protein sequence ID" value="VDS07363.1"/>
    <property type="molecule type" value="Genomic_DNA"/>
</dbReference>
<comment type="similarity">
    <text evidence="2">Belongs to the virb1 family.</text>
</comment>
<evidence type="ECO:0000313" key="5">
    <source>
        <dbReference type="Proteomes" id="UP000270743"/>
    </source>
</evidence>
<comment type="similarity">
    <text evidence="1">Belongs to the transglycosylase Slt family.</text>
</comment>
<dbReference type="Proteomes" id="UP000270743">
    <property type="component" value="Unassembled WGS sequence"/>
</dbReference>
<keyword evidence="4" id="KW-0456">Lyase</keyword>
<dbReference type="InterPro" id="IPR023346">
    <property type="entry name" value="Lysozyme-like_dom_sf"/>
</dbReference>
<dbReference type="Pfam" id="PF01464">
    <property type="entry name" value="SLT"/>
    <property type="match status" value="1"/>
</dbReference>
<evidence type="ECO:0000259" key="3">
    <source>
        <dbReference type="Pfam" id="PF01464"/>
    </source>
</evidence>
<dbReference type="CDD" id="cd00254">
    <property type="entry name" value="LT-like"/>
    <property type="match status" value="1"/>
</dbReference>
<proteinExistence type="inferred from homology"/>
<dbReference type="RefSeq" id="WP_241232644.1">
    <property type="nucleotide sequence ID" value="NZ_UZWE01000019.1"/>
</dbReference>
<evidence type="ECO:0000256" key="1">
    <source>
        <dbReference type="ARBA" id="ARBA00007734"/>
    </source>
</evidence>
<reference evidence="4 5" key="1">
    <citation type="submission" date="2018-12" db="EMBL/GenBank/DDBJ databases">
        <authorList>
            <person name="Criscuolo A."/>
        </authorList>
    </citation>
    <scope>NUCLEOTIDE SEQUENCE [LARGE SCALE GENOMIC DNA]</scope>
    <source>
        <strain evidence="4">ACIP1116241</strain>
    </source>
</reference>
<gene>
    <name evidence="4" type="primary">slt_2</name>
    <name evidence="4" type="ORF">PARHAE_00539</name>
</gene>
<accession>A0A447IIP6</accession>
<evidence type="ECO:0000256" key="2">
    <source>
        <dbReference type="ARBA" id="ARBA00009387"/>
    </source>
</evidence>
<evidence type="ECO:0000313" key="4">
    <source>
        <dbReference type="EMBL" id="VDS07363.1"/>
    </source>
</evidence>
<keyword evidence="5" id="KW-1185">Reference proteome</keyword>
<dbReference type="Gene3D" id="1.10.530.10">
    <property type="match status" value="1"/>
</dbReference>
<dbReference type="PANTHER" id="PTHR37423:SF2">
    <property type="entry name" value="MEMBRANE-BOUND LYTIC MUREIN TRANSGLYCOSYLASE C"/>
    <property type="match status" value="1"/>
</dbReference>
<name>A0A447IIP6_9RHOB</name>
<dbReference type="SUPFAM" id="SSF53955">
    <property type="entry name" value="Lysozyme-like"/>
    <property type="match status" value="1"/>
</dbReference>
<dbReference type="AlphaFoldDB" id="A0A447IIP6"/>